<protein>
    <submittedName>
        <fullName evidence="1">Integrase catalytic domain-containing protein</fullName>
    </submittedName>
</protein>
<dbReference type="EMBL" id="BMAV01027302">
    <property type="protein sequence ID" value="GFS58088.1"/>
    <property type="molecule type" value="Genomic_DNA"/>
</dbReference>
<comment type="caution">
    <text evidence="1">The sequence shown here is derived from an EMBL/GenBank/DDBJ whole genome shotgun (WGS) entry which is preliminary data.</text>
</comment>
<organism evidence="1 2">
    <name type="scientific">Trichonephila inaurata madagascariensis</name>
    <dbReference type="NCBI Taxonomy" id="2747483"/>
    <lineage>
        <taxon>Eukaryota</taxon>
        <taxon>Metazoa</taxon>
        <taxon>Ecdysozoa</taxon>
        <taxon>Arthropoda</taxon>
        <taxon>Chelicerata</taxon>
        <taxon>Arachnida</taxon>
        <taxon>Araneae</taxon>
        <taxon>Araneomorphae</taxon>
        <taxon>Entelegynae</taxon>
        <taxon>Araneoidea</taxon>
        <taxon>Nephilidae</taxon>
        <taxon>Trichonephila</taxon>
        <taxon>Trichonephila inaurata</taxon>
    </lineage>
</organism>
<dbReference type="AlphaFoldDB" id="A0A8X6MJP6"/>
<name>A0A8X6MJP6_9ARAC</name>
<dbReference type="Proteomes" id="UP000886998">
    <property type="component" value="Unassembled WGS sequence"/>
</dbReference>
<keyword evidence="2" id="KW-1185">Reference proteome</keyword>
<sequence>MQPSNSLQSLLVGGSHMVKKPCLLARHPRLISWMLLSLLLKREPTITTNLSLNDSDSNFFQWIKNNDTRFVELNNELQNIDWSAIITLSDLKKISWHLNPPDRRNLGKAYLQHEELHTIIYECEALLNSRPLTYLSENPSDLVPIAPSLFFQDQTEFCVDALDKNDLQNLRKLSRHLHAVKHKLKTTVPKGIYLNFKTNEQ</sequence>
<evidence type="ECO:0000313" key="2">
    <source>
        <dbReference type="Proteomes" id="UP000886998"/>
    </source>
</evidence>
<gene>
    <name evidence="1" type="ORF">TNIN_461151</name>
</gene>
<reference evidence="1" key="1">
    <citation type="submission" date="2020-08" db="EMBL/GenBank/DDBJ databases">
        <title>Multicomponent nature underlies the extraordinary mechanical properties of spider dragline silk.</title>
        <authorList>
            <person name="Kono N."/>
            <person name="Nakamura H."/>
            <person name="Mori M."/>
            <person name="Yoshida Y."/>
            <person name="Ohtoshi R."/>
            <person name="Malay A.D."/>
            <person name="Moran D.A.P."/>
            <person name="Tomita M."/>
            <person name="Numata K."/>
            <person name="Arakawa K."/>
        </authorList>
    </citation>
    <scope>NUCLEOTIDE SEQUENCE</scope>
</reference>
<evidence type="ECO:0000313" key="1">
    <source>
        <dbReference type="EMBL" id="GFS58088.1"/>
    </source>
</evidence>
<accession>A0A8X6MJP6</accession>
<proteinExistence type="predicted"/>